<sequence>MLVRLRLGTLKRLCFGLFAAALVCGGHVNASAATAEQPNIVIIVGDDMGYSDVGFNGSKEIPTPHLDALAAAGTKFTNGYVSGPYCSPTRAGLLTGRYQTRFGHEFNPSAAKNAGLPLTERTIADRLRGAGYRTGLVGKWHLGSSPDRHPNSRGFDEFFGFIAGAHPYMPGQGPPIFRNREKVKETEYLTDALGREAVAFIDRHQKEPFFLYLAFNAVHTPMEAQEERMAKFAHIKDTKRRQYAAMMAAMDDAIGSVLAELDKTGLSDNTLVFFFSDNGGPTMATTATNGSINAPLRGSKRTTLEGGVRVPFLAKWPGKIPAGKSYDLPVIQLDATRTALVAGGADQANDKMLEGVDLLPYLAGKNAAAPHEALFWRFGEQMAVRKGDWKLVKYDPVVDGGKKGATDARLYNLASDLSEEKNLIAEEPEKAKELQAAWEEWNKSNVPPLWGQNEGKAEAKNKKGKAKRRAAAAAAE</sequence>
<dbReference type="RefSeq" id="WP_152098396.1">
    <property type="nucleotide sequence ID" value="NZ_AP021861.1"/>
</dbReference>
<dbReference type="InterPro" id="IPR024607">
    <property type="entry name" value="Sulfatase_CS"/>
</dbReference>
<dbReference type="Proteomes" id="UP000326837">
    <property type="component" value="Chromosome"/>
</dbReference>
<keyword evidence="3 8" id="KW-0378">Hydrolase</keyword>
<dbReference type="KEGG" id="lpav:PLANPX_2036"/>
<reference evidence="9" key="1">
    <citation type="submission" date="2019-10" db="EMBL/GenBank/DDBJ databases">
        <title>Lacipirellula parvula gen. nov., sp. nov., representing a lineage of planctomycetes widespread in freshwater anoxic habitats, and description of the family Lacipirellulaceae.</title>
        <authorList>
            <person name="Dedysh S.N."/>
            <person name="Kulichevskaya I.S."/>
            <person name="Beletsky A.V."/>
            <person name="Rakitin A.L."/>
            <person name="Mardanov A.V."/>
            <person name="Ivanova A.A."/>
            <person name="Saltykova V.X."/>
            <person name="Rijpstra W.I.C."/>
            <person name="Sinninghe Damste J.S."/>
            <person name="Ravin N.V."/>
        </authorList>
    </citation>
    <scope>NUCLEOTIDE SEQUENCE [LARGE SCALE GENOMIC DNA]</scope>
    <source>
        <strain evidence="9">PX69</strain>
    </source>
</reference>
<dbReference type="PANTHER" id="PTHR42693:SF53">
    <property type="entry name" value="ENDO-4-O-SULFATASE"/>
    <property type="match status" value="1"/>
</dbReference>
<evidence type="ECO:0000256" key="2">
    <source>
        <dbReference type="ARBA" id="ARBA00022723"/>
    </source>
</evidence>
<evidence type="ECO:0000313" key="9">
    <source>
        <dbReference type="Proteomes" id="UP000326837"/>
    </source>
</evidence>
<organism evidence="8 9">
    <name type="scientific">Lacipirellula parvula</name>
    <dbReference type="NCBI Taxonomy" id="2650471"/>
    <lineage>
        <taxon>Bacteria</taxon>
        <taxon>Pseudomonadati</taxon>
        <taxon>Planctomycetota</taxon>
        <taxon>Planctomycetia</taxon>
        <taxon>Pirellulales</taxon>
        <taxon>Lacipirellulaceae</taxon>
        <taxon>Lacipirellula</taxon>
    </lineage>
</organism>
<dbReference type="SUPFAM" id="SSF53649">
    <property type="entry name" value="Alkaline phosphatase-like"/>
    <property type="match status" value="1"/>
</dbReference>
<evidence type="ECO:0000256" key="3">
    <source>
        <dbReference type="ARBA" id="ARBA00022801"/>
    </source>
</evidence>
<dbReference type="Gene3D" id="3.30.1120.10">
    <property type="match status" value="1"/>
</dbReference>
<feature type="region of interest" description="Disordered" evidence="5">
    <location>
        <begin position="444"/>
        <end position="476"/>
    </location>
</feature>
<gene>
    <name evidence="8" type="ORF">PLANPX_2036</name>
</gene>
<dbReference type="Pfam" id="PF00884">
    <property type="entry name" value="Sulfatase"/>
    <property type="match status" value="1"/>
</dbReference>
<evidence type="ECO:0000256" key="6">
    <source>
        <dbReference type="SAM" id="SignalP"/>
    </source>
</evidence>
<feature type="domain" description="Sulfatase N-terminal" evidence="7">
    <location>
        <begin position="38"/>
        <end position="340"/>
    </location>
</feature>
<dbReference type="InterPro" id="IPR050738">
    <property type="entry name" value="Sulfatase"/>
</dbReference>
<dbReference type="InterPro" id="IPR000917">
    <property type="entry name" value="Sulfatase_N"/>
</dbReference>
<protein>
    <submittedName>
        <fullName evidence="8">Arylsulfatase</fullName>
        <ecNumber evidence="8">3.1.6.1</ecNumber>
    </submittedName>
</protein>
<name>A0A5K7X6R9_9BACT</name>
<proteinExistence type="inferred from homology"/>
<evidence type="ECO:0000313" key="8">
    <source>
        <dbReference type="EMBL" id="BBO32424.1"/>
    </source>
</evidence>
<feature type="chain" id="PRO_5025051097" evidence="6">
    <location>
        <begin position="33"/>
        <end position="476"/>
    </location>
</feature>
<keyword evidence="6" id="KW-0732">Signal</keyword>
<dbReference type="GO" id="GO:0004065">
    <property type="term" value="F:arylsulfatase activity"/>
    <property type="evidence" value="ECO:0007669"/>
    <property type="project" value="UniProtKB-EC"/>
</dbReference>
<dbReference type="GO" id="GO:0046872">
    <property type="term" value="F:metal ion binding"/>
    <property type="evidence" value="ECO:0007669"/>
    <property type="project" value="UniProtKB-KW"/>
</dbReference>
<dbReference type="AlphaFoldDB" id="A0A5K7X6R9"/>
<evidence type="ECO:0000256" key="1">
    <source>
        <dbReference type="ARBA" id="ARBA00008779"/>
    </source>
</evidence>
<evidence type="ECO:0000256" key="5">
    <source>
        <dbReference type="SAM" id="MobiDB-lite"/>
    </source>
</evidence>
<dbReference type="EMBL" id="AP021861">
    <property type="protein sequence ID" value="BBO32424.1"/>
    <property type="molecule type" value="Genomic_DNA"/>
</dbReference>
<dbReference type="PANTHER" id="PTHR42693">
    <property type="entry name" value="ARYLSULFATASE FAMILY MEMBER"/>
    <property type="match status" value="1"/>
</dbReference>
<keyword evidence="9" id="KW-1185">Reference proteome</keyword>
<dbReference type="InterPro" id="IPR017850">
    <property type="entry name" value="Alkaline_phosphatase_core_sf"/>
</dbReference>
<evidence type="ECO:0000259" key="7">
    <source>
        <dbReference type="Pfam" id="PF00884"/>
    </source>
</evidence>
<feature type="signal peptide" evidence="6">
    <location>
        <begin position="1"/>
        <end position="32"/>
    </location>
</feature>
<keyword evidence="4" id="KW-0106">Calcium</keyword>
<comment type="similarity">
    <text evidence="1">Belongs to the sulfatase family.</text>
</comment>
<evidence type="ECO:0000256" key="4">
    <source>
        <dbReference type="ARBA" id="ARBA00022837"/>
    </source>
</evidence>
<accession>A0A5K7X6R9</accession>
<dbReference type="PROSITE" id="PS00149">
    <property type="entry name" value="SULFATASE_2"/>
    <property type="match status" value="1"/>
</dbReference>
<keyword evidence="2" id="KW-0479">Metal-binding</keyword>
<dbReference type="Gene3D" id="3.40.720.10">
    <property type="entry name" value="Alkaline Phosphatase, subunit A"/>
    <property type="match status" value="1"/>
</dbReference>
<dbReference type="EC" id="3.1.6.1" evidence="8"/>